<dbReference type="OrthoDB" id="10262255at2759"/>
<gene>
    <name evidence="2" type="ORF">Ctob_002295</name>
</gene>
<organism evidence="2 3">
    <name type="scientific">Chrysochromulina tobinii</name>
    <dbReference type="NCBI Taxonomy" id="1460289"/>
    <lineage>
        <taxon>Eukaryota</taxon>
        <taxon>Haptista</taxon>
        <taxon>Haptophyta</taxon>
        <taxon>Prymnesiophyceae</taxon>
        <taxon>Prymnesiales</taxon>
        <taxon>Chrysochromulinaceae</taxon>
        <taxon>Chrysochromulina</taxon>
    </lineage>
</organism>
<reference evidence="3" key="1">
    <citation type="journal article" date="2015" name="PLoS Genet.">
        <title>Genome Sequence and Transcriptome Analyses of Chrysochromulina tobin: Metabolic Tools for Enhanced Algal Fitness in the Prominent Order Prymnesiales (Haptophyceae).</title>
        <authorList>
            <person name="Hovde B.T."/>
            <person name="Deodato C.R."/>
            <person name="Hunsperger H.M."/>
            <person name="Ryken S.A."/>
            <person name="Yost W."/>
            <person name="Jha R.K."/>
            <person name="Patterson J."/>
            <person name="Monnat R.J. Jr."/>
            <person name="Barlow S.B."/>
            <person name="Starkenburg S.R."/>
            <person name="Cattolico R.A."/>
        </authorList>
    </citation>
    <scope>NUCLEOTIDE SEQUENCE</scope>
    <source>
        <strain evidence="3">CCMP291</strain>
    </source>
</reference>
<dbReference type="PANTHER" id="PTHR34649">
    <property type="entry name" value="CILIA- AND FLAGELLA-ASSOCIATED PROTEIN 99"/>
    <property type="match status" value="1"/>
</dbReference>
<keyword evidence="1" id="KW-0175">Coiled coil</keyword>
<accession>A0A0M0JL34</accession>
<sequence>MRYKKMLKIFLSSLYFKHGGETQRSDYTLYMVFAYLALLRLHELGFPDFRTLVMSQEYHAMSVLLKFLFNQTNLNEWLRPEWLKLYEPKFVDEQLIEKVLVFVPNVEALQKVLEGSMAAEAAKKEAAAEAAKALAEGRGGGGQFTTPEPFALTQPKLRLVPPPEDVIEPFKAGGVPTSTYTDPKDLVDRVELDKKKDANRIRLKAKYSNPNIQPFKLRVLERPNNLEKVREEVEQARAAECNFEGEKAHPVPRQLPGQGMVRLNEAAILREDNLYRKKQESEAAQLGAYERELRDSAEFDAWQQKMKEQDEEARVRNIERRRMETLLADEEAKEARLRKEQENRAAAMAMKVDAARAEEQRQAAEEKLQARHKAVVAEVQSRRDRPLIAKEEVVQKNKKDARVLRSEIEQMEAARAAERRQEEARRADLIKQIRALELVPRKREARLDPTYTPQLGLLEEMSLAELRERLLIVEEQQLEDEEARRTKIKLEKDEKQTDLAQRAGRLAEMRERAAVEASTRREQTKAAERAAVEATRERVADAQLKVKATLEEKRTQRLRKEAELAAELKRIRIKNQFLEADKDAVERKKWESQLVGEQREIMDRQRLKQEAAQAHLMVYDQETKQRLLNVQREREAHEAFLKEYEAHFSETRDEATARELGIVTKQAKKLETRTTFKETKAADLSGSTLRNLIERTASRVE</sequence>
<dbReference type="Proteomes" id="UP000037460">
    <property type="component" value="Unassembled WGS sequence"/>
</dbReference>
<evidence type="ECO:0000256" key="1">
    <source>
        <dbReference type="SAM" id="Coils"/>
    </source>
</evidence>
<feature type="coiled-coil region" evidence="1">
    <location>
        <begin position="532"/>
        <end position="588"/>
    </location>
</feature>
<protein>
    <submittedName>
        <fullName evidence="2">Myosin heavy</fullName>
    </submittedName>
</protein>
<feature type="coiled-coil region" evidence="1">
    <location>
        <begin position="471"/>
        <end position="498"/>
    </location>
</feature>
<comment type="caution">
    <text evidence="2">The sequence shown here is derived from an EMBL/GenBank/DDBJ whole genome shotgun (WGS) entry which is preliminary data.</text>
</comment>
<proteinExistence type="predicted"/>
<evidence type="ECO:0000313" key="2">
    <source>
        <dbReference type="EMBL" id="KOO27306.1"/>
    </source>
</evidence>
<evidence type="ECO:0000313" key="3">
    <source>
        <dbReference type="Proteomes" id="UP000037460"/>
    </source>
</evidence>
<dbReference type="PANTHER" id="PTHR34649:SF1">
    <property type="entry name" value="CILIA- AND FLAGELLA-ASSOCIATED PROTEIN 99"/>
    <property type="match status" value="1"/>
</dbReference>
<dbReference type="EMBL" id="JWZX01002732">
    <property type="protein sequence ID" value="KOO27306.1"/>
    <property type="molecule type" value="Genomic_DNA"/>
</dbReference>
<name>A0A0M0JL34_9EUKA</name>
<dbReference type="InterPro" id="IPR039341">
    <property type="entry name" value="CFAP99"/>
</dbReference>
<dbReference type="AlphaFoldDB" id="A0A0M0JL34"/>
<keyword evidence="3" id="KW-1185">Reference proteome</keyword>
<feature type="coiled-coil region" evidence="1">
    <location>
        <begin position="320"/>
        <end position="439"/>
    </location>
</feature>